<organism evidence="8 9">
    <name type="scientific">Rhodotorula diobovata</name>
    <dbReference type="NCBI Taxonomy" id="5288"/>
    <lineage>
        <taxon>Eukaryota</taxon>
        <taxon>Fungi</taxon>
        <taxon>Dikarya</taxon>
        <taxon>Basidiomycota</taxon>
        <taxon>Pucciniomycotina</taxon>
        <taxon>Microbotryomycetes</taxon>
        <taxon>Sporidiobolales</taxon>
        <taxon>Sporidiobolaceae</taxon>
        <taxon>Rhodotorula</taxon>
    </lineage>
</organism>
<evidence type="ECO:0000256" key="4">
    <source>
        <dbReference type="ARBA" id="ARBA00023136"/>
    </source>
</evidence>
<dbReference type="PANTHER" id="PTHR46140:SF1">
    <property type="entry name" value="VACUOLAR TRANSPORTER CHAPERONE COMPLEX SUBUNIT 4-RELATED"/>
    <property type="match status" value="1"/>
</dbReference>
<evidence type="ECO:0000313" key="8">
    <source>
        <dbReference type="EMBL" id="TNY18151.1"/>
    </source>
</evidence>
<evidence type="ECO:0000256" key="5">
    <source>
        <dbReference type="SAM" id="MobiDB-lite"/>
    </source>
</evidence>
<dbReference type="GO" id="GO:0033254">
    <property type="term" value="C:vacuolar transporter chaperone complex"/>
    <property type="evidence" value="ECO:0007669"/>
    <property type="project" value="TreeGrafter"/>
</dbReference>
<comment type="caution">
    <text evidence="8">The sequence shown here is derived from an EMBL/GenBank/DDBJ whole genome shotgun (WGS) entry which is preliminary data.</text>
</comment>
<dbReference type="PANTHER" id="PTHR46140">
    <property type="entry name" value="VACUOLAR TRANSPORTER CHAPERONE 1-RELATED"/>
    <property type="match status" value="1"/>
</dbReference>
<feature type="transmembrane region" description="Helical" evidence="6">
    <location>
        <begin position="105"/>
        <end position="123"/>
    </location>
</feature>
<reference evidence="8 9" key="1">
    <citation type="submission" date="2019-03" db="EMBL/GenBank/DDBJ databases">
        <title>Rhodosporidium diobovatum UCD-FST 08-225 genome sequencing, assembly, and annotation.</title>
        <authorList>
            <person name="Fakankun I.U."/>
            <person name="Fristensky B."/>
            <person name="Levin D.B."/>
        </authorList>
    </citation>
    <scope>NUCLEOTIDE SEQUENCE [LARGE SCALE GENOMIC DNA]</scope>
    <source>
        <strain evidence="8 9">UCD-FST 08-225</strain>
    </source>
</reference>
<evidence type="ECO:0000259" key="7">
    <source>
        <dbReference type="Pfam" id="PF02656"/>
    </source>
</evidence>
<dbReference type="OrthoDB" id="2243669at2759"/>
<dbReference type="GO" id="GO:0000329">
    <property type="term" value="C:fungal-type vacuole membrane"/>
    <property type="evidence" value="ECO:0007669"/>
    <property type="project" value="TreeGrafter"/>
</dbReference>
<evidence type="ECO:0000256" key="6">
    <source>
        <dbReference type="SAM" id="Phobius"/>
    </source>
</evidence>
<feature type="transmembrane region" description="Helical" evidence="6">
    <location>
        <begin position="78"/>
        <end position="99"/>
    </location>
</feature>
<evidence type="ECO:0000256" key="2">
    <source>
        <dbReference type="ARBA" id="ARBA00022692"/>
    </source>
</evidence>
<sequence length="269" mass="29461">MYALPSLLRSPGTRPLLSSPPPISPGSAHSPTRRTNTDAAAAPAHRSTQPLLQRSRDKRIALPVRVEPKVFFANERTFLSWLNFTVVLGGLAVGLLNFGDRVGKISAGMFTFVAMSIMIYALVTYHWRANAIRKRGSGPYDDRLGPTVLCLALFAAVVTNFILRVRVACPPRFSHSRASGTGAHPPLAHHAVHRLLDTCPPFSSPPPVTSPRTLSILRRAAPRHSGPIPPRFRARSSPFVHLPGPFRPHASLRAWHASLRACVRARSRL</sequence>
<comment type="subcellular location">
    <subcellularLocation>
        <location evidence="1">Endomembrane system</location>
        <topology evidence="1">Multi-pass membrane protein</topology>
    </subcellularLocation>
</comment>
<dbReference type="EMBL" id="SOZI01000153">
    <property type="protein sequence ID" value="TNY18151.1"/>
    <property type="molecule type" value="Genomic_DNA"/>
</dbReference>
<dbReference type="GO" id="GO:0012505">
    <property type="term" value="C:endomembrane system"/>
    <property type="evidence" value="ECO:0007669"/>
    <property type="project" value="UniProtKB-SubCell"/>
</dbReference>
<keyword evidence="4 6" id="KW-0472">Membrane</keyword>
<dbReference type="Pfam" id="PF02656">
    <property type="entry name" value="DUF202"/>
    <property type="match status" value="1"/>
</dbReference>
<feature type="region of interest" description="Disordered" evidence="5">
    <location>
        <begin position="1"/>
        <end position="52"/>
    </location>
</feature>
<dbReference type="STRING" id="5288.A0A5C5FQS1"/>
<dbReference type="InterPro" id="IPR003807">
    <property type="entry name" value="DUF202"/>
</dbReference>
<evidence type="ECO:0000313" key="9">
    <source>
        <dbReference type="Proteomes" id="UP000311382"/>
    </source>
</evidence>
<protein>
    <recommendedName>
        <fullName evidence="7">DUF202 domain-containing protein</fullName>
    </recommendedName>
</protein>
<evidence type="ECO:0000256" key="1">
    <source>
        <dbReference type="ARBA" id="ARBA00004127"/>
    </source>
</evidence>
<keyword evidence="2 6" id="KW-0812">Transmembrane</keyword>
<accession>A0A5C5FQS1</accession>
<dbReference type="InterPro" id="IPR051572">
    <property type="entry name" value="VTC_Complex_Subunit"/>
</dbReference>
<feature type="transmembrane region" description="Helical" evidence="6">
    <location>
        <begin position="144"/>
        <end position="163"/>
    </location>
</feature>
<dbReference type="Proteomes" id="UP000311382">
    <property type="component" value="Unassembled WGS sequence"/>
</dbReference>
<dbReference type="AlphaFoldDB" id="A0A5C5FQS1"/>
<gene>
    <name evidence="8" type="ORF">DMC30DRAFT_355978</name>
</gene>
<name>A0A5C5FQS1_9BASI</name>
<evidence type="ECO:0000256" key="3">
    <source>
        <dbReference type="ARBA" id="ARBA00022989"/>
    </source>
</evidence>
<keyword evidence="9" id="KW-1185">Reference proteome</keyword>
<keyword evidence="3 6" id="KW-1133">Transmembrane helix</keyword>
<feature type="domain" description="DUF202" evidence="7">
    <location>
        <begin position="69"/>
        <end position="130"/>
    </location>
</feature>
<proteinExistence type="predicted"/>